<feature type="compositionally biased region" description="Basic and acidic residues" evidence="1">
    <location>
        <begin position="84"/>
        <end position="106"/>
    </location>
</feature>
<feature type="region of interest" description="Disordered" evidence="1">
    <location>
        <begin position="1"/>
        <end position="109"/>
    </location>
</feature>
<protein>
    <submittedName>
        <fullName evidence="2">Uncharacterized protein</fullName>
    </submittedName>
</protein>
<evidence type="ECO:0000313" key="2">
    <source>
        <dbReference type="EMBL" id="CAD1825726.1"/>
    </source>
</evidence>
<dbReference type="AlphaFoldDB" id="A0A6V7P507"/>
<dbReference type="EMBL" id="LR862145">
    <property type="protein sequence ID" value="CAD1825726.1"/>
    <property type="molecule type" value="Genomic_DNA"/>
</dbReference>
<feature type="compositionally biased region" description="Basic residues" evidence="1">
    <location>
        <begin position="57"/>
        <end position="74"/>
    </location>
</feature>
<feature type="compositionally biased region" description="Low complexity" evidence="1">
    <location>
        <begin position="28"/>
        <end position="39"/>
    </location>
</feature>
<organism evidence="2">
    <name type="scientific">Ananas comosus var. bracteatus</name>
    <name type="common">red pineapple</name>
    <dbReference type="NCBI Taxonomy" id="296719"/>
    <lineage>
        <taxon>Eukaryota</taxon>
        <taxon>Viridiplantae</taxon>
        <taxon>Streptophyta</taxon>
        <taxon>Embryophyta</taxon>
        <taxon>Tracheophyta</taxon>
        <taxon>Spermatophyta</taxon>
        <taxon>Magnoliopsida</taxon>
        <taxon>Liliopsida</taxon>
        <taxon>Poales</taxon>
        <taxon>Bromeliaceae</taxon>
        <taxon>Bromelioideae</taxon>
        <taxon>Ananas</taxon>
    </lineage>
</organism>
<proteinExistence type="predicted"/>
<reference evidence="2" key="1">
    <citation type="submission" date="2020-07" db="EMBL/GenBank/DDBJ databases">
        <authorList>
            <person name="Lin J."/>
        </authorList>
    </citation>
    <scope>NUCLEOTIDE SEQUENCE</scope>
</reference>
<feature type="compositionally biased region" description="Gly residues" evidence="1">
    <location>
        <begin position="40"/>
        <end position="50"/>
    </location>
</feature>
<feature type="compositionally biased region" description="Gly residues" evidence="1">
    <location>
        <begin position="1"/>
        <end position="12"/>
    </location>
</feature>
<gene>
    <name evidence="2" type="ORF">CB5_LOCUS8937</name>
</gene>
<evidence type="ECO:0000256" key="1">
    <source>
        <dbReference type="SAM" id="MobiDB-lite"/>
    </source>
</evidence>
<accession>A0A6V7P507</accession>
<name>A0A6V7P507_ANACO</name>
<sequence length="152" mass="16795">MGSDLGKGGGGDVGDRGRRPWHGRLRQGAATSARAATSVTGGGDLSTGGDVGDRGRRPQHGRRRRRRPWHRRLRQGAATSARAARGERQRDRERKREREIEGRDETVNETVNESPSYLCFSPPLQDLAKLGGVEFYTEDGKLLTVFVKTVNE</sequence>